<evidence type="ECO:0000256" key="3">
    <source>
        <dbReference type="ARBA" id="ARBA00022737"/>
    </source>
</evidence>
<dbReference type="GO" id="GO:0005886">
    <property type="term" value="C:plasma membrane"/>
    <property type="evidence" value="ECO:0007669"/>
    <property type="project" value="TreeGrafter"/>
</dbReference>
<dbReference type="InterPro" id="IPR044751">
    <property type="entry name" value="Ion_transp-like_CBS"/>
</dbReference>
<feature type="domain" description="CBS" evidence="8">
    <location>
        <begin position="260"/>
        <end position="324"/>
    </location>
</feature>
<dbReference type="Gene3D" id="3.10.580.10">
    <property type="entry name" value="CBS-domain"/>
    <property type="match status" value="1"/>
</dbReference>
<organism evidence="10">
    <name type="scientific">marine metagenome</name>
    <dbReference type="NCBI Taxonomy" id="408172"/>
    <lineage>
        <taxon>unclassified sequences</taxon>
        <taxon>metagenomes</taxon>
        <taxon>ecological metagenomes</taxon>
    </lineage>
</organism>
<dbReference type="AlphaFoldDB" id="A0A382A6V4"/>
<reference evidence="10" key="1">
    <citation type="submission" date="2018-05" db="EMBL/GenBank/DDBJ databases">
        <authorList>
            <person name="Lanie J.A."/>
            <person name="Ng W.-L."/>
            <person name="Kazmierczak K.M."/>
            <person name="Andrzejewski T.M."/>
            <person name="Davidsen T.M."/>
            <person name="Wayne K.J."/>
            <person name="Tettelin H."/>
            <person name="Glass J.I."/>
            <person name="Rusch D."/>
            <person name="Podicherti R."/>
            <person name="Tsui H.-C.T."/>
            <person name="Winkler M.E."/>
        </authorList>
    </citation>
    <scope>NUCLEOTIDE SEQUENCE</scope>
</reference>
<dbReference type="PANTHER" id="PTHR22777">
    <property type="entry name" value="HEMOLYSIN-RELATED"/>
    <property type="match status" value="1"/>
</dbReference>
<keyword evidence="2 7" id="KW-0812">Transmembrane</keyword>
<keyword evidence="5" id="KW-0129">CBS domain</keyword>
<feature type="domain" description="CNNM transmembrane" evidence="9">
    <location>
        <begin position="1"/>
        <end position="179"/>
    </location>
</feature>
<dbReference type="Pfam" id="PF00571">
    <property type="entry name" value="CBS"/>
    <property type="match status" value="2"/>
</dbReference>
<evidence type="ECO:0000256" key="5">
    <source>
        <dbReference type="ARBA" id="ARBA00023122"/>
    </source>
</evidence>
<evidence type="ECO:0000256" key="1">
    <source>
        <dbReference type="ARBA" id="ARBA00004141"/>
    </source>
</evidence>
<dbReference type="Pfam" id="PF01595">
    <property type="entry name" value="CNNM"/>
    <property type="match status" value="1"/>
</dbReference>
<gene>
    <name evidence="10" type="ORF">METZ01_LOCUS149825</name>
</gene>
<keyword evidence="4 7" id="KW-1133">Transmembrane helix</keyword>
<name>A0A382A6V4_9ZZZZ</name>
<evidence type="ECO:0000256" key="4">
    <source>
        <dbReference type="ARBA" id="ARBA00022989"/>
    </source>
</evidence>
<evidence type="ECO:0000313" key="10">
    <source>
        <dbReference type="EMBL" id="SVA96971.1"/>
    </source>
</evidence>
<accession>A0A382A6V4</accession>
<evidence type="ECO:0000256" key="6">
    <source>
        <dbReference type="ARBA" id="ARBA00023136"/>
    </source>
</evidence>
<dbReference type="PANTHER" id="PTHR22777:SF4">
    <property type="entry name" value="UPF0053 PROTEIN SLL1254"/>
    <property type="match status" value="1"/>
</dbReference>
<feature type="transmembrane region" description="Helical" evidence="7">
    <location>
        <begin position="88"/>
        <end position="107"/>
    </location>
</feature>
<feature type="transmembrane region" description="Helical" evidence="7">
    <location>
        <begin position="58"/>
        <end position="76"/>
    </location>
</feature>
<keyword evidence="6 7" id="KW-0472">Membrane</keyword>
<evidence type="ECO:0000256" key="2">
    <source>
        <dbReference type="ARBA" id="ARBA00022692"/>
    </source>
</evidence>
<protein>
    <recommendedName>
        <fullName evidence="11">CNNM transmembrane domain-containing protein</fullName>
    </recommendedName>
</protein>
<evidence type="ECO:0000256" key="7">
    <source>
        <dbReference type="SAM" id="Phobius"/>
    </source>
</evidence>
<evidence type="ECO:0008006" key="11">
    <source>
        <dbReference type="Google" id="ProtNLM"/>
    </source>
</evidence>
<proteinExistence type="predicted"/>
<keyword evidence="3" id="KW-0677">Repeat</keyword>
<evidence type="ECO:0000259" key="9">
    <source>
        <dbReference type="PROSITE" id="PS51846"/>
    </source>
</evidence>
<dbReference type="EMBL" id="UINC01024057">
    <property type="protein sequence ID" value="SVA96971.1"/>
    <property type="molecule type" value="Genomic_DNA"/>
</dbReference>
<dbReference type="InterPro" id="IPR002550">
    <property type="entry name" value="CNNM"/>
</dbReference>
<dbReference type="PROSITE" id="PS51371">
    <property type="entry name" value="CBS"/>
    <property type="match status" value="2"/>
</dbReference>
<dbReference type="CDD" id="cd04590">
    <property type="entry name" value="CBS_pair_CorC_HlyC_assoc"/>
    <property type="match status" value="1"/>
</dbReference>
<comment type="subcellular location">
    <subcellularLocation>
        <location evidence="1">Membrane</location>
        <topology evidence="1">Multi-pass membrane protein</topology>
    </subcellularLocation>
</comment>
<feature type="domain" description="CBS" evidence="8">
    <location>
        <begin position="198"/>
        <end position="258"/>
    </location>
</feature>
<dbReference type="SUPFAM" id="SSF54631">
    <property type="entry name" value="CBS-domain pair"/>
    <property type="match status" value="1"/>
</dbReference>
<evidence type="ECO:0000259" key="8">
    <source>
        <dbReference type="PROSITE" id="PS51371"/>
    </source>
</evidence>
<dbReference type="InterPro" id="IPR046342">
    <property type="entry name" value="CBS_dom_sf"/>
</dbReference>
<feature type="transmembrane region" description="Helical" evidence="7">
    <location>
        <begin position="119"/>
        <end position="140"/>
    </location>
</feature>
<dbReference type="InterPro" id="IPR000644">
    <property type="entry name" value="CBS_dom"/>
</dbReference>
<dbReference type="PROSITE" id="PS51846">
    <property type="entry name" value="CNNM"/>
    <property type="match status" value="1"/>
</dbReference>
<feature type="transmembrane region" description="Helical" evidence="7">
    <location>
        <begin position="6"/>
        <end position="37"/>
    </location>
</feature>
<sequence>MNALVFYFLLALSVSFLCSLLESVILSISHTHIAVLIKEQRNSGSILETMKENINRPLAAILTVNTVANVVGAAGVGAETLLIYGSQWVAIVTAILTFSILIFSEIIPKTLGAIYWKRLSGFAAYTIRGLILITFPLVYLSESFYRLVGRNEKEQKVSREEMIAMAEMGEDEGTIEEKEGDIIENLLNLREMKAEEVMTPRNVIFALQKDQTVRDVVDKYSPIAFSRIPIFDKDLDMVVGFVHRYDLVNKQAEDKFDITMNELLDPIHTIKEDKSVADILDEFVRIRQQIFHVVDEFGTTTGIITLEDAIETLLGVEIVDEHDSVVDMRKLASEKWRRAQRS</sequence>